<evidence type="ECO:0000313" key="1">
    <source>
        <dbReference type="EMBL" id="CAF1564957.1"/>
    </source>
</evidence>
<comment type="caution">
    <text evidence="1">The sequence shown here is derived from an EMBL/GenBank/DDBJ whole genome shotgun (WGS) entry which is preliminary data.</text>
</comment>
<evidence type="ECO:0000313" key="2">
    <source>
        <dbReference type="Proteomes" id="UP000663845"/>
    </source>
</evidence>
<sequence>MLIDGLCNFIYNVLAFTMISRLSKLAIIPTDLSIDQQQQHHSSNSSDSSEY</sequence>
<reference evidence="1" key="1">
    <citation type="submission" date="2021-02" db="EMBL/GenBank/DDBJ databases">
        <authorList>
            <person name="Nowell W R."/>
        </authorList>
    </citation>
    <scope>NUCLEOTIDE SEQUENCE</scope>
</reference>
<organism evidence="1 2">
    <name type="scientific">Adineta steineri</name>
    <dbReference type="NCBI Taxonomy" id="433720"/>
    <lineage>
        <taxon>Eukaryota</taxon>
        <taxon>Metazoa</taxon>
        <taxon>Spiralia</taxon>
        <taxon>Gnathifera</taxon>
        <taxon>Rotifera</taxon>
        <taxon>Eurotatoria</taxon>
        <taxon>Bdelloidea</taxon>
        <taxon>Adinetida</taxon>
        <taxon>Adinetidae</taxon>
        <taxon>Adineta</taxon>
    </lineage>
</organism>
<protein>
    <submittedName>
        <fullName evidence="1">Uncharacterized protein</fullName>
    </submittedName>
</protein>
<feature type="non-terminal residue" evidence="1">
    <location>
        <position position="51"/>
    </location>
</feature>
<proteinExistence type="predicted"/>
<name>A0A815Y2K6_9BILA</name>
<gene>
    <name evidence="1" type="ORF">JYZ213_LOCUS47085</name>
</gene>
<dbReference type="EMBL" id="CAJNOG010007386">
    <property type="protein sequence ID" value="CAF1564957.1"/>
    <property type="molecule type" value="Genomic_DNA"/>
</dbReference>
<accession>A0A815Y2K6</accession>
<dbReference type="Proteomes" id="UP000663845">
    <property type="component" value="Unassembled WGS sequence"/>
</dbReference>
<feature type="non-terminal residue" evidence="1">
    <location>
        <position position="1"/>
    </location>
</feature>
<dbReference type="AlphaFoldDB" id="A0A815Y2K6"/>